<organism evidence="1 2">
    <name type="scientific">Steinernema carpocapsae</name>
    <name type="common">Entomopathogenic nematode</name>
    <dbReference type="NCBI Taxonomy" id="34508"/>
    <lineage>
        <taxon>Eukaryota</taxon>
        <taxon>Metazoa</taxon>
        <taxon>Ecdysozoa</taxon>
        <taxon>Nematoda</taxon>
        <taxon>Chromadorea</taxon>
        <taxon>Rhabditida</taxon>
        <taxon>Tylenchina</taxon>
        <taxon>Panagrolaimomorpha</taxon>
        <taxon>Strongyloidoidea</taxon>
        <taxon>Steinernematidae</taxon>
        <taxon>Steinernema</taxon>
    </lineage>
</organism>
<name>A0A4U5NBI7_STECR</name>
<reference evidence="1 2" key="1">
    <citation type="journal article" date="2015" name="Genome Biol.">
        <title>Comparative genomics of Steinernema reveals deeply conserved gene regulatory networks.</title>
        <authorList>
            <person name="Dillman A.R."/>
            <person name="Macchietto M."/>
            <person name="Porter C.F."/>
            <person name="Rogers A."/>
            <person name="Williams B."/>
            <person name="Antoshechkin I."/>
            <person name="Lee M.M."/>
            <person name="Goodwin Z."/>
            <person name="Lu X."/>
            <person name="Lewis E.E."/>
            <person name="Goodrich-Blair H."/>
            <person name="Stock S.P."/>
            <person name="Adams B.J."/>
            <person name="Sternberg P.W."/>
            <person name="Mortazavi A."/>
        </authorList>
    </citation>
    <scope>NUCLEOTIDE SEQUENCE [LARGE SCALE GENOMIC DNA]</scope>
    <source>
        <strain evidence="1 2">ALL</strain>
    </source>
</reference>
<evidence type="ECO:0000313" key="1">
    <source>
        <dbReference type="EMBL" id="TKR79833.1"/>
    </source>
</evidence>
<evidence type="ECO:0000313" key="2">
    <source>
        <dbReference type="Proteomes" id="UP000298663"/>
    </source>
</evidence>
<protein>
    <submittedName>
        <fullName evidence="1">Uncharacterized protein</fullName>
    </submittedName>
</protein>
<dbReference type="AlphaFoldDB" id="A0A4U5NBI7"/>
<sequence>MSELNPIFNADIVNYLLRDDLKELQFLASPLGDIAAERLSKLKNVCCTINVTHEPRVEVQFALTRANTEIPVKLEEVTKMSNAIEFMDIQFNTRHSLIKFKQESLHTFANTDDFMKEVGKVLLKICDLRLTIHHEYVNEPPIKTLLHYFSHPDHPIHFRSIILLYVGFPTVFLGFLHKQMANNPNLFHFQMPLSSEGISEEDCLELQTAFMKRTQNGLLSFPLSAGQLFAHWLGNRIRFPSKTLNVAARTPIDLKQFEICDKKTYRRLNLTASHRACVRHHPLIPKHSAYAIFWKEENFDENDMKEFIPKENFKLRFE</sequence>
<dbReference type="Proteomes" id="UP000298663">
    <property type="component" value="Unassembled WGS sequence"/>
</dbReference>
<accession>A0A4U5NBI7</accession>
<gene>
    <name evidence="1" type="ORF">L596_013996</name>
</gene>
<keyword evidence="2" id="KW-1185">Reference proteome</keyword>
<dbReference type="EMBL" id="AZBU02000004">
    <property type="protein sequence ID" value="TKR79833.1"/>
    <property type="molecule type" value="Genomic_DNA"/>
</dbReference>
<proteinExistence type="predicted"/>
<comment type="caution">
    <text evidence="1">The sequence shown here is derived from an EMBL/GenBank/DDBJ whole genome shotgun (WGS) entry which is preliminary data.</text>
</comment>
<reference evidence="1 2" key="2">
    <citation type="journal article" date="2019" name="G3 (Bethesda)">
        <title>Hybrid Assembly of the Genome of the Entomopathogenic Nematode Steinernema carpocapsae Identifies the X-Chromosome.</title>
        <authorList>
            <person name="Serra L."/>
            <person name="Macchietto M."/>
            <person name="Macias-Munoz A."/>
            <person name="McGill C.J."/>
            <person name="Rodriguez I.M."/>
            <person name="Rodriguez B."/>
            <person name="Murad R."/>
            <person name="Mortazavi A."/>
        </authorList>
    </citation>
    <scope>NUCLEOTIDE SEQUENCE [LARGE SCALE GENOMIC DNA]</scope>
    <source>
        <strain evidence="1 2">ALL</strain>
    </source>
</reference>